<dbReference type="EMBL" id="SRZA01000005">
    <property type="protein sequence ID" value="TGY07698.1"/>
    <property type="molecule type" value="Genomic_DNA"/>
</dbReference>
<keyword evidence="2" id="KW-1185">Reference proteome</keyword>
<protein>
    <submittedName>
        <fullName evidence="1">Uncharacterized protein</fullName>
    </submittedName>
</protein>
<gene>
    <name evidence="1" type="ORF">E5356_03445</name>
</gene>
<reference evidence="1 2" key="1">
    <citation type="submission" date="2019-04" db="EMBL/GenBank/DDBJ databases">
        <title>Microbes associate with the intestines of laboratory mice.</title>
        <authorList>
            <person name="Navarre W."/>
            <person name="Wong E."/>
            <person name="Huang K."/>
            <person name="Tropini C."/>
            <person name="Ng K."/>
            <person name="Yu B."/>
        </authorList>
    </citation>
    <scope>NUCLEOTIDE SEQUENCE [LARGE SCALE GENOMIC DNA]</scope>
    <source>
        <strain evidence="1 2">NM70_E10</strain>
    </source>
</reference>
<evidence type="ECO:0000313" key="2">
    <source>
        <dbReference type="Proteomes" id="UP000305751"/>
    </source>
</evidence>
<accession>A0A4S2B131</accession>
<dbReference type="AlphaFoldDB" id="A0A4S2B131"/>
<organism evidence="1 2">
    <name type="scientific">Bacteroides acidifaciens</name>
    <dbReference type="NCBI Taxonomy" id="85831"/>
    <lineage>
        <taxon>Bacteria</taxon>
        <taxon>Pseudomonadati</taxon>
        <taxon>Bacteroidota</taxon>
        <taxon>Bacteroidia</taxon>
        <taxon>Bacteroidales</taxon>
        <taxon>Bacteroidaceae</taxon>
        <taxon>Bacteroides</taxon>
    </lineage>
</organism>
<dbReference type="Proteomes" id="UP000305751">
    <property type="component" value="Unassembled WGS sequence"/>
</dbReference>
<dbReference type="RefSeq" id="WP_136013612.1">
    <property type="nucleotide sequence ID" value="NZ_CAJTBC010000005.1"/>
</dbReference>
<sequence>MNEKWGIKSLLRVLPDTILRVAFEYIFCCCEEHDGDYVTNKNRSVKPIWHNLGKIKTGSKLNEITLFAAGMSHLLDDIPHATAIAMKKSPLNFQRITKS</sequence>
<evidence type="ECO:0000313" key="1">
    <source>
        <dbReference type="EMBL" id="TGY07698.1"/>
    </source>
</evidence>
<name>A0A4S2B131_9BACE</name>
<proteinExistence type="predicted"/>
<comment type="caution">
    <text evidence="1">The sequence shown here is derived from an EMBL/GenBank/DDBJ whole genome shotgun (WGS) entry which is preliminary data.</text>
</comment>